<proteinExistence type="predicted"/>
<dbReference type="KEGG" id="scu:SCE1572_12965"/>
<sequence>MVAQAQVEDIQLVTADRLMAPYDVRAIWADA</sequence>
<evidence type="ECO:0000313" key="1">
    <source>
        <dbReference type="EMBL" id="AGP35351.1"/>
    </source>
</evidence>
<accession>S4XSI0</accession>
<dbReference type="HOGENOM" id="CLU_3398512_0_0_7"/>
<name>S4XSI0_SORCE</name>
<dbReference type="STRING" id="1254432.SCE1572_12965"/>
<dbReference type="AlphaFoldDB" id="S4XSI0"/>
<dbReference type="EMBL" id="CP003969">
    <property type="protein sequence ID" value="AGP35351.1"/>
    <property type="molecule type" value="Genomic_DNA"/>
</dbReference>
<gene>
    <name evidence="1" type="ORF">SCE1572_12965</name>
</gene>
<protein>
    <submittedName>
        <fullName evidence="1">Uncharacterized protein</fullName>
    </submittedName>
</protein>
<organism evidence="1 2">
    <name type="scientific">Sorangium cellulosum So0157-2</name>
    <dbReference type="NCBI Taxonomy" id="1254432"/>
    <lineage>
        <taxon>Bacteria</taxon>
        <taxon>Pseudomonadati</taxon>
        <taxon>Myxococcota</taxon>
        <taxon>Polyangia</taxon>
        <taxon>Polyangiales</taxon>
        <taxon>Polyangiaceae</taxon>
        <taxon>Sorangium</taxon>
    </lineage>
</organism>
<dbReference type="Proteomes" id="UP000014803">
    <property type="component" value="Chromosome"/>
</dbReference>
<evidence type="ECO:0000313" key="2">
    <source>
        <dbReference type="Proteomes" id="UP000014803"/>
    </source>
</evidence>
<reference evidence="1 2" key="1">
    <citation type="journal article" date="2013" name="Sci. Rep.">
        <title>Extraordinary expansion of a Sorangium cellulosum genome from an alkaline milieu.</title>
        <authorList>
            <person name="Han K."/>
            <person name="Li Z.F."/>
            <person name="Peng R."/>
            <person name="Zhu L.P."/>
            <person name="Zhou T."/>
            <person name="Wang L.G."/>
            <person name="Li S.G."/>
            <person name="Zhang X.B."/>
            <person name="Hu W."/>
            <person name="Wu Z.H."/>
            <person name="Qin N."/>
            <person name="Li Y.Z."/>
        </authorList>
    </citation>
    <scope>NUCLEOTIDE SEQUENCE [LARGE SCALE GENOMIC DNA]</scope>
    <source>
        <strain evidence="1 2">So0157-2</strain>
    </source>
</reference>